<evidence type="ECO:0000256" key="6">
    <source>
        <dbReference type="ARBA" id="ARBA00022777"/>
    </source>
</evidence>
<reference evidence="12 13" key="1">
    <citation type="submission" date="2017-08" db="EMBL/GenBank/DDBJ databases">
        <title>Harnessing the power of phylogenomics to disentangle the directionality and signatures of interkingdom host jumping in the parasitic fungal genus Tolypocladium.</title>
        <authorList>
            <person name="Quandt C.A."/>
            <person name="Patterson W."/>
            <person name="Spatafora J.W."/>
        </authorList>
    </citation>
    <scope>NUCLEOTIDE SEQUENCE [LARGE SCALE GENOMIC DNA]</scope>
    <source>
        <strain evidence="12 13">CBS 113982</strain>
    </source>
</reference>
<keyword evidence="13" id="KW-1185">Reference proteome</keyword>
<evidence type="ECO:0000256" key="7">
    <source>
        <dbReference type="ARBA" id="ARBA00022840"/>
    </source>
</evidence>
<evidence type="ECO:0000256" key="3">
    <source>
        <dbReference type="ARBA" id="ARBA00022490"/>
    </source>
</evidence>
<keyword evidence="3" id="KW-0963">Cytoplasm</keyword>
<dbReference type="InterPro" id="IPR027417">
    <property type="entry name" value="P-loop_NTPase"/>
</dbReference>
<keyword evidence="8" id="KW-0342">GTP-binding</keyword>
<evidence type="ECO:0000256" key="4">
    <source>
        <dbReference type="ARBA" id="ARBA00022679"/>
    </source>
</evidence>
<dbReference type="CDD" id="cd01983">
    <property type="entry name" value="SIMIBI"/>
    <property type="match status" value="1"/>
</dbReference>
<keyword evidence="6" id="KW-0418">Kinase</keyword>
<name>A0A2K3QMF8_9HYPO</name>
<evidence type="ECO:0000256" key="9">
    <source>
        <dbReference type="ARBA" id="ARBA00023242"/>
    </source>
</evidence>
<keyword evidence="9" id="KW-0539">Nucleus</keyword>
<evidence type="ECO:0000313" key="13">
    <source>
        <dbReference type="Proteomes" id="UP000236621"/>
    </source>
</evidence>
<evidence type="ECO:0000313" key="12">
    <source>
        <dbReference type="EMBL" id="PNY28715.1"/>
    </source>
</evidence>
<dbReference type="GO" id="GO:0016301">
    <property type="term" value="F:kinase activity"/>
    <property type="evidence" value="ECO:0007669"/>
    <property type="project" value="UniProtKB-KW"/>
</dbReference>
<comment type="similarity">
    <text evidence="10">Belongs to the GLYK kinase family.</text>
</comment>
<dbReference type="SUPFAM" id="SSF52540">
    <property type="entry name" value="P-loop containing nucleoside triphosphate hydrolases"/>
    <property type="match status" value="1"/>
</dbReference>
<evidence type="ECO:0000256" key="1">
    <source>
        <dbReference type="ARBA" id="ARBA00004123"/>
    </source>
</evidence>
<dbReference type="EMBL" id="NRSZ01000221">
    <property type="protein sequence ID" value="PNY28715.1"/>
    <property type="molecule type" value="Genomic_DNA"/>
</dbReference>
<dbReference type="GO" id="GO:0005737">
    <property type="term" value="C:cytoplasm"/>
    <property type="evidence" value="ECO:0007669"/>
    <property type="project" value="UniProtKB-SubCell"/>
</dbReference>
<gene>
    <name evidence="12" type="ORF">TCAP_01360</name>
</gene>
<keyword evidence="7" id="KW-0067">ATP-binding</keyword>
<dbReference type="OrthoDB" id="347435at2759"/>
<dbReference type="AlphaFoldDB" id="A0A2K3QMF8"/>
<evidence type="ECO:0000259" key="11">
    <source>
        <dbReference type="Pfam" id="PF00448"/>
    </source>
</evidence>
<evidence type="ECO:0000256" key="5">
    <source>
        <dbReference type="ARBA" id="ARBA00022741"/>
    </source>
</evidence>
<dbReference type="InterPro" id="IPR000897">
    <property type="entry name" value="SRP54_GTPase_dom"/>
</dbReference>
<feature type="domain" description="SRP54-type proteins GTP-binding" evidence="11">
    <location>
        <begin position="34"/>
        <end position="97"/>
    </location>
</feature>
<keyword evidence="5" id="KW-0547">Nucleotide-binding</keyword>
<dbReference type="FunFam" id="3.40.50.300:FF:001691">
    <property type="entry name" value="Probable ATP-dependent kinase TDA10"/>
    <property type="match status" value="1"/>
</dbReference>
<dbReference type="PANTHER" id="PTHR10285">
    <property type="entry name" value="URIDINE KINASE"/>
    <property type="match status" value="1"/>
</dbReference>
<dbReference type="STRING" id="45235.A0A2K3QMF8"/>
<dbReference type="GO" id="GO:0005634">
    <property type="term" value="C:nucleus"/>
    <property type="evidence" value="ECO:0007669"/>
    <property type="project" value="UniProtKB-SubCell"/>
</dbReference>
<accession>A0A2K3QMF8</accession>
<dbReference type="Gene3D" id="3.40.50.300">
    <property type="entry name" value="P-loop containing nucleotide triphosphate hydrolases"/>
    <property type="match status" value="1"/>
</dbReference>
<protein>
    <recommendedName>
        <fullName evidence="11">SRP54-type proteins GTP-binding domain-containing protein</fullName>
    </recommendedName>
</protein>
<comment type="subcellular location">
    <subcellularLocation>
        <location evidence="2">Cytoplasm</location>
    </subcellularLocation>
    <subcellularLocation>
        <location evidence="1">Nucleus</location>
    </subcellularLocation>
</comment>
<evidence type="ECO:0000256" key="8">
    <source>
        <dbReference type="ARBA" id="ARBA00023134"/>
    </source>
</evidence>
<evidence type="ECO:0000256" key="2">
    <source>
        <dbReference type="ARBA" id="ARBA00004496"/>
    </source>
</evidence>
<sequence>MSQNFVDDKALVCISFILERLKAHQAETHDRPLIIGLNGVQGVGKTTLVAALAVALENDGVHTLICSIDDFYLKHEDQVALARDHADNALMQHRGEPGTHDVALAKAVFASLMQRRPAHLPRYDKGAFHGQGDRLPETQWKAVNQPGQAPVRAVILEGWSVGFRAIGPEGVEAKWKAPSRTLRKHRLEHLLFLDQSLKEYDGLTDLFGAFIHIDSEHVEFVYPWRQEQEDCLRAEKGDPDAGMTPEQVVKFVDGYFPGYELYTDGVRRGIFSDRPGCQLRMVVGRDRRVKQVIRI</sequence>
<organism evidence="12 13">
    <name type="scientific">Tolypocladium capitatum</name>
    <dbReference type="NCBI Taxonomy" id="45235"/>
    <lineage>
        <taxon>Eukaryota</taxon>
        <taxon>Fungi</taxon>
        <taxon>Dikarya</taxon>
        <taxon>Ascomycota</taxon>
        <taxon>Pezizomycotina</taxon>
        <taxon>Sordariomycetes</taxon>
        <taxon>Hypocreomycetidae</taxon>
        <taxon>Hypocreales</taxon>
        <taxon>Ophiocordycipitaceae</taxon>
        <taxon>Tolypocladium</taxon>
    </lineage>
</organism>
<proteinExistence type="inferred from homology"/>
<dbReference type="GO" id="GO:0006614">
    <property type="term" value="P:SRP-dependent cotranslational protein targeting to membrane"/>
    <property type="evidence" value="ECO:0007669"/>
    <property type="project" value="InterPro"/>
</dbReference>
<dbReference type="GO" id="GO:0005525">
    <property type="term" value="F:GTP binding"/>
    <property type="evidence" value="ECO:0007669"/>
    <property type="project" value="UniProtKB-KW"/>
</dbReference>
<evidence type="ECO:0000256" key="10">
    <source>
        <dbReference type="ARBA" id="ARBA00061312"/>
    </source>
</evidence>
<dbReference type="Pfam" id="PF00448">
    <property type="entry name" value="SRP54"/>
    <property type="match status" value="1"/>
</dbReference>
<dbReference type="Proteomes" id="UP000236621">
    <property type="component" value="Unassembled WGS sequence"/>
</dbReference>
<comment type="caution">
    <text evidence="12">The sequence shown here is derived from an EMBL/GenBank/DDBJ whole genome shotgun (WGS) entry which is preliminary data.</text>
</comment>
<keyword evidence="4" id="KW-0808">Transferase</keyword>
<dbReference type="GO" id="GO:0005524">
    <property type="term" value="F:ATP binding"/>
    <property type="evidence" value="ECO:0007669"/>
    <property type="project" value="UniProtKB-KW"/>
</dbReference>